<dbReference type="InParanoid" id="B5YGZ7"/>
<proteinExistence type="predicted"/>
<evidence type="ECO:0000313" key="2">
    <source>
        <dbReference type="Proteomes" id="UP000000718"/>
    </source>
</evidence>
<dbReference type="OrthoDB" id="1492420at2"/>
<dbReference type="EMBL" id="CP001147">
    <property type="protein sequence ID" value="ACI21044.1"/>
    <property type="molecule type" value="Genomic_DNA"/>
</dbReference>
<dbReference type="HOGENOM" id="CLU_1677046_0_0_0"/>
<reference evidence="1 2" key="2">
    <citation type="journal article" date="2015" name="Genome Announc.">
        <title>Genome Sequence of the Sulfate-Reducing Thermophilic Bacterium Thermodesulfovibrio yellowstonii Strain DSM 11347T (Phylum Nitrospirae).</title>
        <authorList>
            <person name="Bhatnagar S."/>
            <person name="Badger J.H."/>
            <person name="Madupu R."/>
            <person name="Khouri H.M."/>
            <person name="O'Connor E.M."/>
            <person name="Robb F.T."/>
            <person name="Ward N.L."/>
            <person name="Eisen J.A."/>
        </authorList>
    </citation>
    <scope>NUCLEOTIDE SEQUENCE [LARGE SCALE GENOMIC DNA]</scope>
    <source>
        <strain evidence="2">ATCC 51303 / DSM 11347 / YP87</strain>
    </source>
</reference>
<sequence length="157" mass="18996">MIEREIERLIIMPKRIIESSSKEFSEEYQHFRRDFKLQSIDGNYKFRMFIRKHKEFQENFSIGLDLLPSPDKGMPLIRCNGPHYVTEDILKPSPHYDYHIHMIKNDDIEKDIRKLSFAEITDRYNSYKEALDYFIKRTNIINANDYFDFQKSLFGDL</sequence>
<name>B5YGZ7_THEYD</name>
<accession>B5YGZ7</accession>
<dbReference type="RefSeq" id="WP_012545772.1">
    <property type="nucleotide sequence ID" value="NC_011296.1"/>
</dbReference>
<dbReference type="EnsemblBacteria" id="ACI21044">
    <property type="protein sequence ID" value="ACI21044"/>
    <property type="gene ID" value="THEYE_A1696"/>
</dbReference>
<keyword evidence="2" id="KW-1185">Reference proteome</keyword>
<dbReference type="Proteomes" id="UP000000718">
    <property type="component" value="Chromosome"/>
</dbReference>
<dbReference type="KEGG" id="tye:THEYE_A1696"/>
<organism evidence="1 2">
    <name type="scientific">Thermodesulfovibrio yellowstonii (strain ATCC 51303 / DSM 11347 / YP87)</name>
    <dbReference type="NCBI Taxonomy" id="289376"/>
    <lineage>
        <taxon>Bacteria</taxon>
        <taxon>Pseudomonadati</taxon>
        <taxon>Nitrospirota</taxon>
        <taxon>Thermodesulfovibrionia</taxon>
        <taxon>Thermodesulfovibrionales</taxon>
        <taxon>Thermodesulfovibrionaceae</taxon>
        <taxon>Thermodesulfovibrio</taxon>
    </lineage>
</organism>
<dbReference type="STRING" id="289376.THEYE_A1696"/>
<protein>
    <submittedName>
        <fullName evidence="1">Uncharacterized protein</fullName>
    </submittedName>
</protein>
<reference evidence="2" key="1">
    <citation type="submission" date="2008-08" db="EMBL/GenBank/DDBJ databases">
        <title>The complete genome sequence of Thermodesulfovibrio yellowstonii strain ATCC 51303 / DSM 11347 / YP87.</title>
        <authorList>
            <person name="Dodson R.J."/>
            <person name="Durkin A.S."/>
            <person name="Wu M."/>
            <person name="Eisen J."/>
            <person name="Sutton G."/>
        </authorList>
    </citation>
    <scope>NUCLEOTIDE SEQUENCE [LARGE SCALE GENOMIC DNA]</scope>
    <source>
        <strain evidence="2">ATCC 51303 / DSM 11347 / YP87</strain>
    </source>
</reference>
<dbReference type="PATRIC" id="fig|289376.4.peg.1651"/>
<evidence type="ECO:0000313" key="1">
    <source>
        <dbReference type="EMBL" id="ACI21044.1"/>
    </source>
</evidence>
<dbReference type="eggNOG" id="ENOG502ZNTP">
    <property type="taxonomic scope" value="Bacteria"/>
</dbReference>
<gene>
    <name evidence="1" type="ordered locus">THEYE_A1696</name>
</gene>
<dbReference type="AlphaFoldDB" id="B5YGZ7"/>